<evidence type="ECO:0000256" key="11">
    <source>
        <dbReference type="ARBA" id="ARBA00023136"/>
    </source>
</evidence>
<evidence type="ECO:0000256" key="13">
    <source>
        <dbReference type="ARBA" id="ARBA00023316"/>
    </source>
</evidence>
<keyword evidence="8" id="KW-0133">Cell shape</keyword>
<keyword evidence="9" id="KW-0573">Peptidoglycan synthesis</keyword>
<keyword evidence="11 21" id="KW-0472">Membrane</keyword>
<feature type="transmembrane region" description="Helical" evidence="21">
    <location>
        <begin position="164"/>
        <end position="181"/>
    </location>
</feature>
<gene>
    <name evidence="22" type="ORF">A2834_00890</name>
</gene>
<dbReference type="GO" id="GO:0032153">
    <property type="term" value="C:cell division site"/>
    <property type="evidence" value="ECO:0007669"/>
    <property type="project" value="TreeGrafter"/>
</dbReference>
<evidence type="ECO:0000256" key="18">
    <source>
        <dbReference type="ARBA" id="ARBA00041418"/>
    </source>
</evidence>
<evidence type="ECO:0000256" key="8">
    <source>
        <dbReference type="ARBA" id="ARBA00022960"/>
    </source>
</evidence>
<evidence type="ECO:0000313" key="22">
    <source>
        <dbReference type="EMBL" id="OGF61744.1"/>
    </source>
</evidence>
<accession>A0A1F5VE83</accession>
<dbReference type="PANTHER" id="PTHR30474">
    <property type="entry name" value="CELL CYCLE PROTEIN"/>
    <property type="match status" value="1"/>
</dbReference>
<evidence type="ECO:0000256" key="20">
    <source>
        <dbReference type="ARBA" id="ARBA00049902"/>
    </source>
</evidence>
<evidence type="ECO:0000256" key="17">
    <source>
        <dbReference type="ARBA" id="ARBA00041185"/>
    </source>
</evidence>
<feature type="transmembrane region" description="Helical" evidence="21">
    <location>
        <begin position="114"/>
        <end position="130"/>
    </location>
</feature>
<keyword evidence="6" id="KW-0808">Transferase</keyword>
<sequence length="368" mass="41188">MAQNRAYDRMFLVLTLFIFVFGLFILASASLGLSQTKFGYPYYYFFHQIIFGALPGAILFYIAYKIPYFFWRQYALYILLFGIFLMFLVFVPALEMYHAGARRWISLGPISLQPAEFLKFAYVAYLAAWLESKSRTIGSFKFGLLPFLIMSAFIASFLILQPDIGTLAVLLAAILALFFLSGGDLKQLTLLFLITIVIIGILVYIEPYRLDRIKVFLNPEDDLKGIGYQINQALIAAGSGGFWGRGFGMSRQKFGYLPEPIGDSVFAVEAEELGFLGSVVLLISFLLFFLRGIWITRRAPDFFGKFLCSGILFLIIFQALINISAILALLPLTGIPLPFVSYGGSALAVSMAEVGIILNISKYRTKTP</sequence>
<name>A0A1F5VE83_9BACT</name>
<feature type="transmembrane region" description="Helical" evidence="21">
    <location>
        <begin position="188"/>
        <end position="205"/>
    </location>
</feature>
<evidence type="ECO:0000256" key="21">
    <source>
        <dbReference type="SAM" id="Phobius"/>
    </source>
</evidence>
<feature type="transmembrane region" description="Helical" evidence="21">
    <location>
        <begin position="306"/>
        <end position="333"/>
    </location>
</feature>
<evidence type="ECO:0000256" key="9">
    <source>
        <dbReference type="ARBA" id="ARBA00022984"/>
    </source>
</evidence>
<dbReference type="Pfam" id="PF01098">
    <property type="entry name" value="FTSW_RODA_SPOVE"/>
    <property type="match status" value="1"/>
</dbReference>
<feature type="transmembrane region" description="Helical" evidence="21">
    <location>
        <begin position="74"/>
        <end position="94"/>
    </location>
</feature>
<feature type="transmembrane region" description="Helical" evidence="21">
    <location>
        <begin position="142"/>
        <end position="158"/>
    </location>
</feature>
<keyword evidence="13" id="KW-0961">Cell wall biogenesis/degradation</keyword>
<evidence type="ECO:0000256" key="6">
    <source>
        <dbReference type="ARBA" id="ARBA00022679"/>
    </source>
</evidence>
<keyword evidence="7 21" id="KW-0812">Transmembrane</keyword>
<dbReference type="InterPro" id="IPR001182">
    <property type="entry name" value="FtsW/RodA"/>
</dbReference>
<dbReference type="AlphaFoldDB" id="A0A1F5VE83"/>
<dbReference type="STRING" id="1798325.A2834_00890"/>
<keyword evidence="10 21" id="KW-1133">Transmembrane helix</keyword>
<evidence type="ECO:0000256" key="1">
    <source>
        <dbReference type="ARBA" id="ARBA00004651"/>
    </source>
</evidence>
<feature type="transmembrane region" description="Helical" evidence="21">
    <location>
        <begin position="273"/>
        <end position="294"/>
    </location>
</feature>
<evidence type="ECO:0000256" key="10">
    <source>
        <dbReference type="ARBA" id="ARBA00022989"/>
    </source>
</evidence>
<feature type="transmembrane region" description="Helical" evidence="21">
    <location>
        <begin position="42"/>
        <end position="62"/>
    </location>
</feature>
<evidence type="ECO:0000256" key="2">
    <source>
        <dbReference type="ARBA" id="ARBA00004752"/>
    </source>
</evidence>
<proteinExistence type="inferred from homology"/>
<dbReference type="NCBIfam" id="TIGR02614">
    <property type="entry name" value="ftsW"/>
    <property type="match status" value="1"/>
</dbReference>
<comment type="subcellular location">
    <subcellularLocation>
        <location evidence="1">Cell membrane</location>
        <topology evidence="1">Multi-pass membrane protein</topology>
    </subcellularLocation>
</comment>
<dbReference type="GO" id="GO:0015648">
    <property type="term" value="F:lipid-linked peptidoglycan transporter activity"/>
    <property type="evidence" value="ECO:0007669"/>
    <property type="project" value="TreeGrafter"/>
</dbReference>
<evidence type="ECO:0000256" key="15">
    <source>
        <dbReference type="ARBA" id="ARBA00033270"/>
    </source>
</evidence>
<comment type="similarity">
    <text evidence="16">Belongs to the SEDS family. FtsW subfamily.</text>
</comment>
<dbReference type="Proteomes" id="UP000179251">
    <property type="component" value="Unassembled WGS sequence"/>
</dbReference>
<keyword evidence="4 22" id="KW-0132">Cell division</keyword>
<dbReference type="GO" id="GO:0071555">
    <property type="term" value="P:cell wall organization"/>
    <property type="evidence" value="ECO:0007669"/>
    <property type="project" value="UniProtKB-KW"/>
</dbReference>
<keyword evidence="3" id="KW-1003">Cell membrane</keyword>
<dbReference type="PANTHER" id="PTHR30474:SF2">
    <property type="entry name" value="PEPTIDOGLYCAN GLYCOSYLTRANSFERASE FTSW-RELATED"/>
    <property type="match status" value="1"/>
</dbReference>
<comment type="pathway">
    <text evidence="2">Cell wall biogenesis; peptidoglycan biosynthesis.</text>
</comment>
<dbReference type="GO" id="GO:0005886">
    <property type="term" value="C:plasma membrane"/>
    <property type="evidence" value="ECO:0007669"/>
    <property type="project" value="UniProtKB-SubCell"/>
</dbReference>
<evidence type="ECO:0000256" key="3">
    <source>
        <dbReference type="ARBA" id="ARBA00022475"/>
    </source>
</evidence>
<dbReference type="GO" id="GO:0009252">
    <property type="term" value="P:peptidoglycan biosynthetic process"/>
    <property type="evidence" value="ECO:0007669"/>
    <property type="project" value="UniProtKB-KW"/>
</dbReference>
<dbReference type="EMBL" id="MFHD01000026">
    <property type="protein sequence ID" value="OGF61744.1"/>
    <property type="molecule type" value="Genomic_DNA"/>
</dbReference>
<evidence type="ECO:0000256" key="19">
    <source>
        <dbReference type="ARBA" id="ARBA00044770"/>
    </source>
</evidence>
<evidence type="ECO:0000256" key="12">
    <source>
        <dbReference type="ARBA" id="ARBA00023306"/>
    </source>
</evidence>
<evidence type="ECO:0000313" key="23">
    <source>
        <dbReference type="Proteomes" id="UP000179251"/>
    </source>
</evidence>
<dbReference type="GO" id="GO:0051301">
    <property type="term" value="P:cell division"/>
    <property type="evidence" value="ECO:0007669"/>
    <property type="project" value="UniProtKB-KW"/>
</dbReference>
<evidence type="ECO:0000256" key="16">
    <source>
        <dbReference type="ARBA" id="ARBA00038053"/>
    </source>
</evidence>
<protein>
    <recommendedName>
        <fullName evidence="17">Probable peptidoglycan glycosyltransferase FtsW</fullName>
        <ecNumber evidence="19">2.4.99.28</ecNumber>
    </recommendedName>
    <alternativeName>
        <fullName evidence="18">Cell division protein FtsW</fullName>
    </alternativeName>
    <alternativeName>
        <fullName evidence="15">Cell wall polymerase</fullName>
    </alternativeName>
    <alternativeName>
        <fullName evidence="14">Peptidoglycan polymerase</fullName>
    </alternativeName>
</protein>
<dbReference type="GO" id="GO:0008360">
    <property type="term" value="P:regulation of cell shape"/>
    <property type="evidence" value="ECO:0007669"/>
    <property type="project" value="UniProtKB-KW"/>
</dbReference>
<evidence type="ECO:0000256" key="7">
    <source>
        <dbReference type="ARBA" id="ARBA00022692"/>
    </source>
</evidence>
<feature type="transmembrane region" description="Helical" evidence="21">
    <location>
        <begin position="339"/>
        <end position="360"/>
    </location>
</feature>
<keyword evidence="5" id="KW-0328">Glycosyltransferase</keyword>
<evidence type="ECO:0000256" key="5">
    <source>
        <dbReference type="ARBA" id="ARBA00022676"/>
    </source>
</evidence>
<keyword evidence="12" id="KW-0131">Cell cycle</keyword>
<evidence type="ECO:0000256" key="4">
    <source>
        <dbReference type="ARBA" id="ARBA00022618"/>
    </source>
</evidence>
<comment type="caution">
    <text evidence="22">The sequence shown here is derived from an EMBL/GenBank/DDBJ whole genome shotgun (WGS) entry which is preliminary data.</text>
</comment>
<evidence type="ECO:0000256" key="14">
    <source>
        <dbReference type="ARBA" id="ARBA00032370"/>
    </source>
</evidence>
<dbReference type="EC" id="2.4.99.28" evidence="19"/>
<dbReference type="GO" id="GO:0008955">
    <property type="term" value="F:peptidoglycan glycosyltransferase activity"/>
    <property type="evidence" value="ECO:0007669"/>
    <property type="project" value="UniProtKB-EC"/>
</dbReference>
<comment type="catalytic activity">
    <reaction evidence="20">
        <text>[GlcNAc-(1-&gt;4)-Mur2Ac(oyl-L-Ala-gamma-D-Glu-L-Lys-D-Ala-D-Ala)](n)-di-trans,octa-cis-undecaprenyl diphosphate + beta-D-GlcNAc-(1-&gt;4)-Mur2Ac(oyl-L-Ala-gamma-D-Glu-L-Lys-D-Ala-D-Ala)-di-trans,octa-cis-undecaprenyl diphosphate = [GlcNAc-(1-&gt;4)-Mur2Ac(oyl-L-Ala-gamma-D-Glu-L-Lys-D-Ala-D-Ala)](n+1)-di-trans,octa-cis-undecaprenyl diphosphate + di-trans,octa-cis-undecaprenyl diphosphate + H(+)</text>
        <dbReference type="Rhea" id="RHEA:23708"/>
        <dbReference type="Rhea" id="RHEA-COMP:9602"/>
        <dbReference type="Rhea" id="RHEA-COMP:9603"/>
        <dbReference type="ChEBI" id="CHEBI:15378"/>
        <dbReference type="ChEBI" id="CHEBI:58405"/>
        <dbReference type="ChEBI" id="CHEBI:60033"/>
        <dbReference type="ChEBI" id="CHEBI:78435"/>
        <dbReference type="EC" id="2.4.99.28"/>
    </reaction>
</comment>
<reference evidence="22 23" key="1">
    <citation type="journal article" date="2016" name="Nat. Commun.">
        <title>Thousands of microbial genomes shed light on interconnected biogeochemical processes in an aquifer system.</title>
        <authorList>
            <person name="Anantharaman K."/>
            <person name="Brown C.T."/>
            <person name="Hug L.A."/>
            <person name="Sharon I."/>
            <person name="Castelle C.J."/>
            <person name="Probst A.J."/>
            <person name="Thomas B.C."/>
            <person name="Singh A."/>
            <person name="Wilkins M.J."/>
            <person name="Karaoz U."/>
            <person name="Brodie E.L."/>
            <person name="Williams K.H."/>
            <person name="Hubbard S.S."/>
            <person name="Banfield J.F."/>
        </authorList>
    </citation>
    <scope>NUCLEOTIDE SEQUENCE [LARGE SCALE GENOMIC DNA]</scope>
</reference>
<dbReference type="InterPro" id="IPR013437">
    <property type="entry name" value="FtsW"/>
</dbReference>
<organism evidence="22 23">
    <name type="scientific">Candidatus Giovannonibacteria bacterium RIFCSPHIGHO2_01_FULL_45_23</name>
    <dbReference type="NCBI Taxonomy" id="1798325"/>
    <lineage>
        <taxon>Bacteria</taxon>
        <taxon>Candidatus Giovannoniibacteriota</taxon>
    </lineage>
</organism>